<dbReference type="InterPro" id="IPR017871">
    <property type="entry name" value="ABC_transporter-like_CS"/>
</dbReference>
<dbReference type="NCBIfam" id="TIGR01727">
    <property type="entry name" value="oligo_HPY"/>
    <property type="match status" value="1"/>
</dbReference>
<dbReference type="Pfam" id="PF00005">
    <property type="entry name" value="ABC_tran"/>
    <property type="match status" value="1"/>
</dbReference>
<dbReference type="InterPro" id="IPR013563">
    <property type="entry name" value="Oligopep_ABC_C"/>
</dbReference>
<evidence type="ECO:0000313" key="10">
    <source>
        <dbReference type="EMBL" id="MFC5134814.1"/>
    </source>
</evidence>
<keyword evidence="5" id="KW-0547">Nucleotide-binding</keyword>
<keyword evidence="2" id="KW-0813">Transport</keyword>
<dbReference type="GO" id="GO:0005524">
    <property type="term" value="F:ATP binding"/>
    <property type="evidence" value="ECO:0007669"/>
    <property type="project" value="UniProtKB-KW"/>
</dbReference>
<gene>
    <name evidence="10" type="ORF">ACFPJA_08820</name>
</gene>
<name>A0ABD5QRQ4_9EURY</name>
<evidence type="ECO:0000256" key="3">
    <source>
        <dbReference type="ARBA" id="ARBA00022475"/>
    </source>
</evidence>
<keyword evidence="11" id="KW-1185">Reference proteome</keyword>
<evidence type="ECO:0000313" key="11">
    <source>
        <dbReference type="Proteomes" id="UP001596145"/>
    </source>
</evidence>
<dbReference type="Proteomes" id="UP001596145">
    <property type="component" value="Unassembled WGS sequence"/>
</dbReference>
<reference evidence="10 11" key="1">
    <citation type="journal article" date="2019" name="Int. J. Syst. Evol. Microbiol.">
        <title>The Global Catalogue of Microorganisms (GCM) 10K type strain sequencing project: providing services to taxonomists for standard genome sequencing and annotation.</title>
        <authorList>
            <consortium name="The Broad Institute Genomics Platform"/>
            <consortium name="The Broad Institute Genome Sequencing Center for Infectious Disease"/>
            <person name="Wu L."/>
            <person name="Ma J."/>
        </authorList>
    </citation>
    <scope>NUCLEOTIDE SEQUENCE [LARGE SCALE GENOMIC DNA]</scope>
    <source>
        <strain evidence="10 11">CGMCC 1.16026</strain>
    </source>
</reference>
<organism evidence="10 11">
    <name type="scientific">Halorubrum glutamatedens</name>
    <dbReference type="NCBI Taxonomy" id="2707018"/>
    <lineage>
        <taxon>Archaea</taxon>
        <taxon>Methanobacteriati</taxon>
        <taxon>Methanobacteriota</taxon>
        <taxon>Stenosarchaea group</taxon>
        <taxon>Halobacteria</taxon>
        <taxon>Halobacteriales</taxon>
        <taxon>Haloferacaceae</taxon>
        <taxon>Halorubrum</taxon>
    </lineage>
</organism>
<evidence type="ECO:0000256" key="1">
    <source>
        <dbReference type="ARBA" id="ARBA00004202"/>
    </source>
</evidence>
<dbReference type="PROSITE" id="PS50893">
    <property type="entry name" value="ABC_TRANSPORTER_2"/>
    <property type="match status" value="1"/>
</dbReference>
<dbReference type="CDD" id="cd03257">
    <property type="entry name" value="ABC_NikE_OppD_transporters"/>
    <property type="match status" value="1"/>
</dbReference>
<dbReference type="Gene3D" id="3.40.50.300">
    <property type="entry name" value="P-loop containing nucleotide triphosphate hydrolases"/>
    <property type="match status" value="1"/>
</dbReference>
<keyword evidence="7" id="KW-1278">Translocase</keyword>
<evidence type="ECO:0000256" key="8">
    <source>
        <dbReference type="ARBA" id="ARBA00023136"/>
    </source>
</evidence>
<keyword evidence="8" id="KW-0472">Membrane</keyword>
<dbReference type="FunFam" id="3.40.50.300:FF:000016">
    <property type="entry name" value="Oligopeptide ABC transporter ATP-binding component"/>
    <property type="match status" value="1"/>
</dbReference>
<dbReference type="AlphaFoldDB" id="A0ABD5QRQ4"/>
<dbReference type="Pfam" id="PF08352">
    <property type="entry name" value="oligo_HPY"/>
    <property type="match status" value="1"/>
</dbReference>
<dbReference type="EMBL" id="JBHSKV010000012">
    <property type="protein sequence ID" value="MFC5134814.1"/>
    <property type="molecule type" value="Genomic_DNA"/>
</dbReference>
<evidence type="ECO:0000256" key="6">
    <source>
        <dbReference type="ARBA" id="ARBA00022840"/>
    </source>
</evidence>
<dbReference type="SUPFAM" id="SSF52540">
    <property type="entry name" value="P-loop containing nucleoside triphosphate hydrolases"/>
    <property type="match status" value="1"/>
</dbReference>
<proteinExistence type="predicted"/>
<dbReference type="InterPro" id="IPR003439">
    <property type="entry name" value="ABC_transporter-like_ATP-bd"/>
</dbReference>
<evidence type="ECO:0000256" key="2">
    <source>
        <dbReference type="ARBA" id="ARBA00022448"/>
    </source>
</evidence>
<comment type="caution">
    <text evidence="10">The sequence shown here is derived from an EMBL/GenBank/DDBJ whole genome shotgun (WGS) entry which is preliminary data.</text>
</comment>
<evidence type="ECO:0000256" key="7">
    <source>
        <dbReference type="ARBA" id="ARBA00022967"/>
    </source>
</evidence>
<sequence>MTESELMNQRSAPSDEPILSVEGLTTHYETDDVDSVVQAAENVSFTVSRGQTIGLVGESGCGKSTVGLSLLRALPPQGSIVDGSVYFDGQDLTTFKKKEIKKIQWNRISMIYQGAQNAFNPVKTIDTQIREALAKHDVVPKNQRRERIEELLQKVDLDPGVADRYPHELSGGMKQRAAIAMAISCEPDLLIADEPTTALDVVVQAKVLRMLLDLQEEFNFGMVVISHNLAAIMKVSDDIGVMYAGNMVERSSAENIFEDPQHPYTAKLFGSIIDPQRPPKQVENIPGVPPDLRNPPDGCRFADRCDLATEECSAQMPAFEPKNESTEHLAACFHSEEVSR</sequence>
<evidence type="ECO:0000256" key="5">
    <source>
        <dbReference type="ARBA" id="ARBA00022741"/>
    </source>
</evidence>
<dbReference type="GO" id="GO:0005886">
    <property type="term" value="C:plasma membrane"/>
    <property type="evidence" value="ECO:0007669"/>
    <property type="project" value="UniProtKB-SubCell"/>
</dbReference>
<accession>A0ABD5QRQ4</accession>
<comment type="subcellular location">
    <subcellularLocation>
        <location evidence="1">Cell membrane</location>
        <topology evidence="1">Peripheral membrane protein</topology>
    </subcellularLocation>
</comment>
<feature type="domain" description="ABC transporter" evidence="9">
    <location>
        <begin position="19"/>
        <end position="269"/>
    </location>
</feature>
<evidence type="ECO:0000256" key="4">
    <source>
        <dbReference type="ARBA" id="ARBA00022519"/>
    </source>
</evidence>
<dbReference type="InterPro" id="IPR027417">
    <property type="entry name" value="P-loop_NTPase"/>
</dbReference>
<protein>
    <submittedName>
        <fullName evidence="10">ABC transporter ATP-binding protein</fullName>
    </submittedName>
</protein>
<keyword evidence="4" id="KW-0997">Cell inner membrane</keyword>
<keyword evidence="3" id="KW-1003">Cell membrane</keyword>
<dbReference type="InterPro" id="IPR050388">
    <property type="entry name" value="ABC_Ni/Peptide_Import"/>
</dbReference>
<dbReference type="PANTHER" id="PTHR43297">
    <property type="entry name" value="OLIGOPEPTIDE TRANSPORT ATP-BINDING PROTEIN APPD"/>
    <property type="match status" value="1"/>
</dbReference>
<evidence type="ECO:0000259" key="9">
    <source>
        <dbReference type="PROSITE" id="PS50893"/>
    </source>
</evidence>
<keyword evidence="6 10" id="KW-0067">ATP-binding</keyword>
<dbReference type="RefSeq" id="WP_122106925.1">
    <property type="nucleotide sequence ID" value="NZ_JBHSKV010000012.1"/>
</dbReference>
<dbReference type="SMART" id="SM00382">
    <property type="entry name" value="AAA"/>
    <property type="match status" value="1"/>
</dbReference>
<dbReference type="PANTHER" id="PTHR43297:SF14">
    <property type="entry name" value="ATPASE AAA-TYPE CORE DOMAIN-CONTAINING PROTEIN"/>
    <property type="match status" value="1"/>
</dbReference>
<dbReference type="InterPro" id="IPR003593">
    <property type="entry name" value="AAA+_ATPase"/>
</dbReference>
<dbReference type="PROSITE" id="PS00211">
    <property type="entry name" value="ABC_TRANSPORTER_1"/>
    <property type="match status" value="1"/>
</dbReference>